<dbReference type="AlphaFoldDB" id="A0A4S1CAX6"/>
<dbReference type="RefSeq" id="WP_135873059.1">
    <property type="nucleotide sequence ID" value="NZ_SRSC01000006.1"/>
</dbReference>
<feature type="transmembrane region" description="Helical" evidence="1">
    <location>
        <begin position="15"/>
        <end position="36"/>
    </location>
</feature>
<keyword evidence="1" id="KW-0812">Transmembrane</keyword>
<accession>A0A4S1CAX6</accession>
<protein>
    <submittedName>
        <fullName evidence="2">DUF1440 domain-containing protein</fullName>
    </submittedName>
</protein>
<keyword evidence="1" id="KW-1133">Transmembrane helix</keyword>
<evidence type="ECO:0000256" key="1">
    <source>
        <dbReference type="SAM" id="Phobius"/>
    </source>
</evidence>
<reference evidence="2 3" key="1">
    <citation type="submission" date="2019-04" db="EMBL/GenBank/DDBJ databases">
        <title>Geobacter oryzae sp. nov., ferric-reducing bacteria isolated from paddy soil.</title>
        <authorList>
            <person name="Xu Z."/>
            <person name="Masuda Y."/>
            <person name="Itoh H."/>
            <person name="Senoo K."/>
        </authorList>
    </citation>
    <scope>NUCLEOTIDE SEQUENCE [LARGE SCALE GENOMIC DNA]</scope>
    <source>
        <strain evidence="2 3">Red111</strain>
    </source>
</reference>
<proteinExistence type="predicted"/>
<keyword evidence="1" id="KW-0472">Membrane</keyword>
<keyword evidence="3" id="KW-1185">Reference proteome</keyword>
<organism evidence="2 3">
    <name type="scientific">Geomonas terrae</name>
    <dbReference type="NCBI Taxonomy" id="2562681"/>
    <lineage>
        <taxon>Bacteria</taxon>
        <taxon>Pseudomonadati</taxon>
        <taxon>Thermodesulfobacteriota</taxon>
        <taxon>Desulfuromonadia</taxon>
        <taxon>Geobacterales</taxon>
        <taxon>Geobacteraceae</taxon>
        <taxon>Geomonas</taxon>
    </lineage>
</organism>
<comment type="caution">
    <text evidence="2">The sequence shown here is derived from an EMBL/GenBank/DDBJ whole genome shotgun (WGS) entry which is preliminary data.</text>
</comment>
<dbReference type="EMBL" id="SRSC01000006">
    <property type="protein sequence ID" value="TGU70086.1"/>
    <property type="molecule type" value="Genomic_DNA"/>
</dbReference>
<evidence type="ECO:0000313" key="3">
    <source>
        <dbReference type="Proteomes" id="UP000306416"/>
    </source>
</evidence>
<gene>
    <name evidence="2" type="ORF">E4633_19995</name>
</gene>
<evidence type="ECO:0000313" key="2">
    <source>
        <dbReference type="EMBL" id="TGU70086.1"/>
    </source>
</evidence>
<name>A0A4S1CAX6_9BACT</name>
<feature type="transmembrane region" description="Helical" evidence="1">
    <location>
        <begin position="81"/>
        <end position="100"/>
    </location>
</feature>
<feature type="transmembrane region" description="Helical" evidence="1">
    <location>
        <begin position="112"/>
        <end position="131"/>
    </location>
</feature>
<dbReference type="Proteomes" id="UP000306416">
    <property type="component" value="Unassembled WGS sequence"/>
</dbReference>
<sequence>MATGNAGSMTQRHPVLIAMAAGLIAGAAASASDGLLDRLVSEQQKRRGRRVREAPAHQVAGPRFAAKIAGRRLNRKEKERAKAVFGVLYGLGWGAIHGGLRRKFPVLSRWGGLPFAIPFFFACDGVIAPGLGMSPGLKRIPWQPSVKEMGNHIAWTVTAELVHRVVGKGR</sequence>